<feature type="signal peptide" evidence="1">
    <location>
        <begin position="1"/>
        <end position="20"/>
    </location>
</feature>
<dbReference type="EMBL" id="JANBVN010000058">
    <property type="protein sequence ID" value="KAJ9152211.1"/>
    <property type="molecule type" value="Genomic_DNA"/>
</dbReference>
<gene>
    <name evidence="2" type="ORF">NKR19_g4605</name>
</gene>
<dbReference type="Proteomes" id="UP001174691">
    <property type="component" value="Unassembled WGS sequence"/>
</dbReference>
<keyword evidence="1" id="KW-0732">Signal</keyword>
<sequence length="226" mass="23864">MLFNLFSLAAVLAISGSTTAVPLTSGDGGSISVTPHDQYSSSAGVLGCKINTDRVAYWPGPVDCNNICVEVSYDGRSVKLLRVDQSGGAHDISYDAWNYLVSGQPARSHPVAGGGVAATYRSLPMNECMAEGLIREPSGKLAFTGANSMNFLAACRAQPGSWVAGNHVIYNIINPTCTYGFDEVCSLDWATQNQATCPHQLGFPNVLASQPVYNVLYPTGQVVIAP</sequence>
<name>A0AA38RPT9_9PEZI</name>
<reference evidence="2" key="1">
    <citation type="submission" date="2022-07" db="EMBL/GenBank/DDBJ databases">
        <title>Fungi with potential for degradation of polypropylene.</title>
        <authorList>
            <person name="Gostincar C."/>
        </authorList>
    </citation>
    <scope>NUCLEOTIDE SEQUENCE</scope>
    <source>
        <strain evidence="2">EXF-13287</strain>
    </source>
</reference>
<feature type="chain" id="PRO_5041299004" evidence="1">
    <location>
        <begin position="21"/>
        <end position="226"/>
    </location>
</feature>
<evidence type="ECO:0000313" key="2">
    <source>
        <dbReference type="EMBL" id="KAJ9152211.1"/>
    </source>
</evidence>
<organism evidence="2 3">
    <name type="scientific">Coniochaeta hoffmannii</name>
    <dbReference type="NCBI Taxonomy" id="91930"/>
    <lineage>
        <taxon>Eukaryota</taxon>
        <taxon>Fungi</taxon>
        <taxon>Dikarya</taxon>
        <taxon>Ascomycota</taxon>
        <taxon>Pezizomycotina</taxon>
        <taxon>Sordariomycetes</taxon>
        <taxon>Sordariomycetidae</taxon>
        <taxon>Coniochaetales</taxon>
        <taxon>Coniochaetaceae</taxon>
        <taxon>Coniochaeta</taxon>
    </lineage>
</organism>
<keyword evidence="3" id="KW-1185">Reference proteome</keyword>
<proteinExistence type="predicted"/>
<dbReference type="PANTHER" id="PTHR38850">
    <property type="entry name" value="CERATO-PLATANIN"/>
    <property type="match status" value="1"/>
</dbReference>
<dbReference type="AlphaFoldDB" id="A0AA38RPT9"/>
<dbReference type="PANTHER" id="PTHR38850:SF2">
    <property type="entry name" value="CERATO-PLATANIN"/>
    <property type="match status" value="1"/>
</dbReference>
<protein>
    <submittedName>
        <fullName evidence="2">Cerato-platanin</fullName>
    </submittedName>
</protein>
<evidence type="ECO:0000313" key="3">
    <source>
        <dbReference type="Proteomes" id="UP001174691"/>
    </source>
</evidence>
<comment type="caution">
    <text evidence="2">The sequence shown here is derived from an EMBL/GenBank/DDBJ whole genome shotgun (WGS) entry which is preliminary data.</text>
</comment>
<accession>A0AA38RPT9</accession>
<evidence type="ECO:0000256" key="1">
    <source>
        <dbReference type="SAM" id="SignalP"/>
    </source>
</evidence>